<gene>
    <name evidence="10" type="ORF">PDIGIT_LOCUS3872</name>
</gene>
<feature type="region of interest" description="Disordered" evidence="8">
    <location>
        <begin position="916"/>
        <end position="968"/>
    </location>
</feature>
<dbReference type="SMART" id="SM00066">
    <property type="entry name" value="GAL4"/>
    <property type="match status" value="1"/>
</dbReference>
<dbReference type="InterPro" id="IPR001138">
    <property type="entry name" value="Zn2Cys6_DnaBD"/>
</dbReference>
<protein>
    <recommendedName>
        <fullName evidence="9">Zn(2)-C6 fungal-type domain-containing protein</fullName>
    </recommendedName>
</protein>
<dbReference type="FunFam" id="4.10.240.10:FF:000006">
    <property type="entry name" value="Positive regulator of purine utilization"/>
    <property type="match status" value="1"/>
</dbReference>
<feature type="compositionally biased region" description="Polar residues" evidence="8">
    <location>
        <begin position="956"/>
        <end position="968"/>
    </location>
</feature>
<dbReference type="InterPro" id="IPR036864">
    <property type="entry name" value="Zn2-C6_fun-type_DNA-bd_sf"/>
</dbReference>
<evidence type="ECO:0000256" key="3">
    <source>
        <dbReference type="ARBA" id="ARBA00022833"/>
    </source>
</evidence>
<dbReference type="GO" id="GO:0045944">
    <property type="term" value="P:positive regulation of transcription by RNA polymerase II"/>
    <property type="evidence" value="ECO:0007669"/>
    <property type="project" value="TreeGrafter"/>
</dbReference>
<dbReference type="GO" id="GO:0005634">
    <property type="term" value="C:nucleus"/>
    <property type="evidence" value="ECO:0007669"/>
    <property type="project" value="UniProtKB-SubCell"/>
</dbReference>
<dbReference type="GO" id="GO:0008270">
    <property type="term" value="F:zinc ion binding"/>
    <property type="evidence" value="ECO:0007669"/>
    <property type="project" value="InterPro"/>
</dbReference>
<dbReference type="Gene3D" id="4.10.240.10">
    <property type="entry name" value="Zn(2)-C6 fungal-type DNA-binding domain"/>
    <property type="match status" value="1"/>
</dbReference>
<dbReference type="PROSITE" id="PS50048">
    <property type="entry name" value="ZN2_CY6_FUNGAL_2"/>
    <property type="match status" value="1"/>
</dbReference>
<dbReference type="CDD" id="cd12148">
    <property type="entry name" value="fungal_TF_MHR"/>
    <property type="match status" value="1"/>
</dbReference>
<evidence type="ECO:0000313" key="10">
    <source>
        <dbReference type="EMBL" id="CAI6327059.1"/>
    </source>
</evidence>
<evidence type="ECO:0000256" key="6">
    <source>
        <dbReference type="ARBA" id="ARBA00023163"/>
    </source>
</evidence>
<keyword evidence="6" id="KW-0804">Transcription</keyword>
<accession>A0A9W4U7F5</accession>
<sequence>MIGTKRALDEGDDNANPSLPTAKSLPSPPLHPPSASSTSSFRNVSACNRCRLRKNRCDQRLPSCRSCEKASVKCVGYDPITKREIPRSYVYYLETRVAYLESLLQENSIAYAAADQFDPASQAANGSTPRPVSSSGGPPHEGGAAKPPSTDRTKAENDQYDRNKLDNLVSNIGMVSVQGASDPRFLGSTSGISFARVVFAAVKSTVSGSSSERGSVRGSKSFNANIVEGGSSMRDSCFGLQTKPTFRQAPFPDRELGARLVELYFEHANPQIPILHRGEFMEMFERVYASAQGIRTSRESYMLNIVFAIGAGIIMGSSDSSESPPSDGAIKSRSSPPSNKKRRLAGHQHQPEEYHASAIVHLENFLGSTPAADRPDGFGGGLEELQAVLLLAGFALLRPVAPGLWYIVGVAVRLGVDLGLHYEDGVGIDGGSGPDEAVIKTEAPEGDTSTVGGSGKKIGARERGRREWVRDLRRRLWWCVYSLDRLVGTCVGRPFGITDQVITTEFPSMLDDRFITKEGFLVPGEHQRRPTYKVVSQHYFRLRLLQSEILQVLQHRQTQQVRASGTNQGNEYMHTKLPSPFLANFMSFRAWRADIDRRLSEWRDSAPTQLDAGVQFSPLFLELNYWQAIIMLYRPSLVVPTDLVAELGNADSNVDSPSVISVDENEDEDLVFFKVAEAGQKVLKLYRQLHRVHLVNYTFLATHHLFMAGISFLYAVWHSPAVRSLLSLDDVDFTVLAATSVLGDLIDKCPPAEACRDAFDRMSKATIQMCMATTGFGPQALRSGAQQMQDAVRPSTSPNTAYTSTSEADARSDTEMSGYRAAGYTQHTRRPTPRFDMNLKELFSEDETDKQSFSRISNQISSSMQPPPLPGPVQHQRQQQPPLKHELPPQQQQQLMQPFSANLKISPQLHFQQQQGYPFQNLPPSPQYQQQQQTPSSTTPTLSPPIPQTSLPPTFQQPQAQQMPPYNTYSSYPTTLGFSDLDFLDSFPMQGFSDDANNNTSNNDGEAGGAGSGSQDIGFGSMGFGLGLGSDGTHDWSDGNGFDLFEGFFFGPGGTGM</sequence>
<dbReference type="SMART" id="SM00906">
    <property type="entry name" value="Fungal_trans"/>
    <property type="match status" value="1"/>
</dbReference>
<evidence type="ECO:0000256" key="4">
    <source>
        <dbReference type="ARBA" id="ARBA00023015"/>
    </source>
</evidence>
<evidence type="ECO:0000256" key="8">
    <source>
        <dbReference type="SAM" id="MobiDB-lite"/>
    </source>
</evidence>
<dbReference type="CDD" id="cd14723">
    <property type="entry name" value="ZIP_Ppr1"/>
    <property type="match status" value="1"/>
</dbReference>
<name>A0A9W4U7F5_9PLEO</name>
<dbReference type="PANTHER" id="PTHR47782">
    <property type="entry name" value="ZN(II)2CYS6 TRANSCRIPTION FACTOR (EUROFUNG)-RELATED"/>
    <property type="match status" value="1"/>
</dbReference>
<feature type="region of interest" description="Disordered" evidence="8">
    <location>
        <begin position="859"/>
        <end position="893"/>
    </location>
</feature>
<feature type="region of interest" description="Disordered" evidence="8">
    <location>
        <begin position="783"/>
        <end position="816"/>
    </location>
</feature>
<reference evidence="10" key="1">
    <citation type="submission" date="2023-01" db="EMBL/GenBank/DDBJ databases">
        <authorList>
            <person name="Van Ghelder C."/>
            <person name="Rancurel C."/>
        </authorList>
    </citation>
    <scope>NUCLEOTIDE SEQUENCE</scope>
    <source>
        <strain evidence="10">CNCM I-4278</strain>
    </source>
</reference>
<proteinExistence type="predicted"/>
<dbReference type="Pfam" id="PF00172">
    <property type="entry name" value="Zn_clus"/>
    <property type="match status" value="1"/>
</dbReference>
<evidence type="ECO:0000313" key="11">
    <source>
        <dbReference type="Proteomes" id="UP001152607"/>
    </source>
</evidence>
<feature type="compositionally biased region" description="Low complexity" evidence="8">
    <location>
        <begin position="318"/>
        <end position="338"/>
    </location>
</feature>
<feature type="region of interest" description="Disordered" evidence="8">
    <location>
        <begin position="992"/>
        <end position="1016"/>
    </location>
</feature>
<dbReference type="PROSITE" id="PS00463">
    <property type="entry name" value="ZN2_CY6_FUNGAL_1"/>
    <property type="match status" value="1"/>
</dbReference>
<keyword evidence="11" id="KW-1185">Reference proteome</keyword>
<dbReference type="InterPro" id="IPR052202">
    <property type="entry name" value="Yeast_MetPath_Reg"/>
</dbReference>
<feature type="domain" description="Zn(2)-C6 fungal-type" evidence="9">
    <location>
        <begin position="46"/>
        <end position="75"/>
    </location>
</feature>
<dbReference type="GO" id="GO:0000981">
    <property type="term" value="F:DNA-binding transcription factor activity, RNA polymerase II-specific"/>
    <property type="evidence" value="ECO:0007669"/>
    <property type="project" value="InterPro"/>
</dbReference>
<organism evidence="10 11">
    <name type="scientific">Periconia digitata</name>
    <dbReference type="NCBI Taxonomy" id="1303443"/>
    <lineage>
        <taxon>Eukaryota</taxon>
        <taxon>Fungi</taxon>
        <taxon>Dikarya</taxon>
        <taxon>Ascomycota</taxon>
        <taxon>Pezizomycotina</taxon>
        <taxon>Dothideomycetes</taxon>
        <taxon>Pleosporomycetidae</taxon>
        <taxon>Pleosporales</taxon>
        <taxon>Massarineae</taxon>
        <taxon>Periconiaceae</taxon>
        <taxon>Periconia</taxon>
    </lineage>
</organism>
<feature type="compositionally biased region" description="Polar residues" evidence="8">
    <location>
        <begin position="122"/>
        <end position="136"/>
    </location>
</feature>
<dbReference type="InterPro" id="IPR007219">
    <property type="entry name" value="XnlR_reg_dom"/>
</dbReference>
<feature type="compositionally biased region" description="Polar residues" evidence="8">
    <location>
        <begin position="784"/>
        <end position="807"/>
    </location>
</feature>
<dbReference type="EMBL" id="CAOQHR010000002">
    <property type="protein sequence ID" value="CAI6327059.1"/>
    <property type="molecule type" value="Genomic_DNA"/>
</dbReference>
<feature type="compositionally biased region" description="Low complexity" evidence="8">
    <location>
        <begin position="927"/>
        <end position="941"/>
    </location>
</feature>
<keyword evidence="4" id="KW-0805">Transcription regulation</keyword>
<dbReference type="GO" id="GO:0043565">
    <property type="term" value="F:sequence-specific DNA binding"/>
    <property type="evidence" value="ECO:0007669"/>
    <property type="project" value="TreeGrafter"/>
</dbReference>
<evidence type="ECO:0000256" key="1">
    <source>
        <dbReference type="ARBA" id="ARBA00004123"/>
    </source>
</evidence>
<evidence type="ECO:0000256" key="5">
    <source>
        <dbReference type="ARBA" id="ARBA00023125"/>
    </source>
</evidence>
<feature type="region of interest" description="Disordered" evidence="8">
    <location>
        <begin position="120"/>
        <end position="162"/>
    </location>
</feature>
<dbReference type="PANTHER" id="PTHR47782:SF1">
    <property type="entry name" value="PYRIMIDINE PATHWAY REGULATORY PROTEIN 1"/>
    <property type="match status" value="1"/>
</dbReference>
<feature type="compositionally biased region" description="Low complexity" evidence="8">
    <location>
        <begin position="993"/>
        <end position="1004"/>
    </location>
</feature>
<feature type="compositionally biased region" description="Basic and acidic residues" evidence="8">
    <location>
        <begin position="149"/>
        <end position="162"/>
    </location>
</feature>
<dbReference type="Pfam" id="PF04082">
    <property type="entry name" value="Fungal_trans"/>
    <property type="match status" value="1"/>
</dbReference>
<dbReference type="Proteomes" id="UP001152607">
    <property type="component" value="Unassembled WGS sequence"/>
</dbReference>
<dbReference type="SUPFAM" id="SSF57701">
    <property type="entry name" value="Zn2/Cys6 DNA-binding domain"/>
    <property type="match status" value="1"/>
</dbReference>
<evidence type="ECO:0000256" key="7">
    <source>
        <dbReference type="ARBA" id="ARBA00023242"/>
    </source>
</evidence>
<keyword evidence="5" id="KW-0238">DNA-binding</keyword>
<keyword evidence="3" id="KW-0862">Zinc</keyword>
<evidence type="ECO:0000259" key="9">
    <source>
        <dbReference type="PROSITE" id="PS50048"/>
    </source>
</evidence>
<feature type="region of interest" description="Disordered" evidence="8">
    <location>
        <begin position="1"/>
        <end position="41"/>
    </location>
</feature>
<comment type="subcellular location">
    <subcellularLocation>
        <location evidence="1">Nucleus</location>
    </subcellularLocation>
</comment>
<feature type="region of interest" description="Disordered" evidence="8">
    <location>
        <begin position="318"/>
        <end position="350"/>
    </location>
</feature>
<keyword evidence="7" id="KW-0539">Nucleus</keyword>
<dbReference type="CDD" id="cd00067">
    <property type="entry name" value="GAL4"/>
    <property type="match status" value="1"/>
</dbReference>
<keyword evidence="2" id="KW-0479">Metal-binding</keyword>
<dbReference type="OrthoDB" id="5373550at2759"/>
<dbReference type="AlphaFoldDB" id="A0A9W4U7F5"/>
<feature type="compositionally biased region" description="Low complexity" evidence="8">
    <location>
        <begin position="878"/>
        <end position="893"/>
    </location>
</feature>
<comment type="caution">
    <text evidence="10">The sequence shown here is derived from an EMBL/GenBank/DDBJ whole genome shotgun (WGS) entry which is preliminary data.</text>
</comment>
<evidence type="ECO:0000256" key="2">
    <source>
        <dbReference type="ARBA" id="ARBA00022723"/>
    </source>
</evidence>
<dbReference type="GO" id="GO:0006351">
    <property type="term" value="P:DNA-templated transcription"/>
    <property type="evidence" value="ECO:0007669"/>
    <property type="project" value="InterPro"/>
</dbReference>